<dbReference type="AlphaFoldDB" id="A0ABD0YYE8"/>
<feature type="compositionally biased region" description="Basic and acidic residues" evidence="1">
    <location>
        <begin position="497"/>
        <end position="510"/>
    </location>
</feature>
<dbReference type="Proteomes" id="UP001558652">
    <property type="component" value="Unassembled WGS sequence"/>
</dbReference>
<evidence type="ECO:0000313" key="3">
    <source>
        <dbReference type="Proteomes" id="UP001558652"/>
    </source>
</evidence>
<name>A0ABD0YYE8_9HEMI</name>
<proteinExistence type="predicted"/>
<comment type="caution">
    <text evidence="2">The sequence shown here is derived from an EMBL/GenBank/DDBJ whole genome shotgun (WGS) entry which is preliminary data.</text>
</comment>
<reference evidence="2 3" key="1">
    <citation type="submission" date="2024-07" db="EMBL/GenBank/DDBJ databases">
        <title>Chromosome-level genome assembly of the water stick insect Ranatra chinensis (Heteroptera: Nepidae).</title>
        <authorList>
            <person name="Liu X."/>
        </authorList>
    </citation>
    <scope>NUCLEOTIDE SEQUENCE [LARGE SCALE GENOMIC DNA]</scope>
    <source>
        <strain evidence="2">Cailab_2021Rc</strain>
        <tissue evidence="2">Muscle</tissue>
    </source>
</reference>
<feature type="compositionally biased region" description="Basic and acidic residues" evidence="1">
    <location>
        <begin position="63"/>
        <end position="85"/>
    </location>
</feature>
<evidence type="ECO:0000313" key="2">
    <source>
        <dbReference type="EMBL" id="KAL1140721.1"/>
    </source>
</evidence>
<feature type="compositionally biased region" description="Polar residues" evidence="1">
    <location>
        <begin position="86"/>
        <end position="95"/>
    </location>
</feature>
<evidence type="ECO:0000256" key="1">
    <source>
        <dbReference type="SAM" id="MobiDB-lite"/>
    </source>
</evidence>
<sequence>MVKTAAMYDVYTHHISELTEKPSLMLLKTAQKRWENDMYEERPQFYEACETKGQPTTSTLAEAVKDGKPKDSISNLEDCKTKKLPTENSENSSGTEDVPAVKAEENDMPNSLRPDLEKDTGKTNGAEHDNFYKISLWEGPKDKFDGHPLKPTRKREHLPSPVEENEGRETTGSKISMEENESLCQSWSSMYSNGFEDEFGFTLYWSLIQMSLLELLMEMELFETFRQLAMAVIQKRNGSKEGSEELRDMPILEKIIESSHQEECDLRQRRSGNQEISSQQGSKGQRKTVLGKSWADNLLEECLEEEVQILSQMGELWGLIEYARGEKHGRTVGKSLVEMMRQEGLEEELEALRKLATSSRAQLSLLAEGRAMAVAYRRGAGSALEDRQSSLLLDYASEYLSWMRATIRQRPPAKSSLAAQLAAKATMSLVSPASHISLTKPSKASAAPLSKPRKINYDTTSIHLPDGLVESAITNGLRRAKRPAEAAITLQGLTEPRNLDDLEETTREADEPGPDISLFQNKELYLDAAVQYWSRWLPQNCI</sequence>
<keyword evidence="3" id="KW-1185">Reference proteome</keyword>
<gene>
    <name evidence="2" type="ORF">AAG570_000651</name>
</gene>
<feature type="region of interest" description="Disordered" evidence="1">
    <location>
        <begin position="492"/>
        <end position="514"/>
    </location>
</feature>
<accession>A0ABD0YYE8</accession>
<dbReference type="EMBL" id="JBFDAA010000001">
    <property type="protein sequence ID" value="KAL1140721.1"/>
    <property type="molecule type" value="Genomic_DNA"/>
</dbReference>
<organism evidence="2 3">
    <name type="scientific">Ranatra chinensis</name>
    <dbReference type="NCBI Taxonomy" id="642074"/>
    <lineage>
        <taxon>Eukaryota</taxon>
        <taxon>Metazoa</taxon>
        <taxon>Ecdysozoa</taxon>
        <taxon>Arthropoda</taxon>
        <taxon>Hexapoda</taxon>
        <taxon>Insecta</taxon>
        <taxon>Pterygota</taxon>
        <taxon>Neoptera</taxon>
        <taxon>Paraneoptera</taxon>
        <taxon>Hemiptera</taxon>
        <taxon>Heteroptera</taxon>
        <taxon>Panheteroptera</taxon>
        <taxon>Nepomorpha</taxon>
        <taxon>Nepidae</taxon>
        <taxon>Ranatrinae</taxon>
        <taxon>Ranatra</taxon>
    </lineage>
</organism>
<protein>
    <submittedName>
        <fullName evidence="2">Uncharacterized protein</fullName>
    </submittedName>
</protein>
<feature type="region of interest" description="Disordered" evidence="1">
    <location>
        <begin position="143"/>
        <end position="171"/>
    </location>
</feature>
<feature type="region of interest" description="Disordered" evidence="1">
    <location>
        <begin position="63"/>
        <end position="127"/>
    </location>
</feature>
<feature type="compositionally biased region" description="Basic and acidic residues" evidence="1">
    <location>
        <begin position="114"/>
        <end position="127"/>
    </location>
</feature>
<feature type="compositionally biased region" description="Polar residues" evidence="1">
    <location>
        <begin position="271"/>
        <end position="283"/>
    </location>
</feature>
<feature type="region of interest" description="Disordered" evidence="1">
    <location>
        <begin position="268"/>
        <end position="288"/>
    </location>
</feature>